<dbReference type="PANTHER" id="PTHR10578:SF107">
    <property type="entry name" value="2-HYDROXYACID OXIDASE 1"/>
    <property type="match status" value="1"/>
</dbReference>
<evidence type="ECO:0000256" key="5">
    <source>
        <dbReference type="ARBA" id="ARBA00024042"/>
    </source>
</evidence>
<dbReference type="InterPro" id="IPR012133">
    <property type="entry name" value="Alpha-hydoxy_acid_DH_FMN"/>
</dbReference>
<feature type="binding site" evidence="7">
    <location>
        <position position="236"/>
    </location>
    <ligand>
        <name>FMN</name>
        <dbReference type="ChEBI" id="CHEBI:58210"/>
    </ligand>
</feature>
<feature type="active site" description="Proton acceptor" evidence="6">
    <location>
        <position position="236"/>
    </location>
</feature>
<dbReference type="Pfam" id="PF01070">
    <property type="entry name" value="FMN_dh"/>
    <property type="match status" value="2"/>
</dbReference>
<evidence type="ECO:0000256" key="3">
    <source>
        <dbReference type="ARBA" id="ARBA00022643"/>
    </source>
</evidence>
<dbReference type="PANTHER" id="PTHR10578">
    <property type="entry name" value="S -2-HYDROXY-ACID OXIDASE-RELATED"/>
    <property type="match status" value="1"/>
</dbReference>
<protein>
    <submittedName>
        <fullName evidence="9">Alpha-hydroxy-acid oxidizing protein</fullName>
    </submittedName>
</protein>
<name>A0A6H3FA19_9BACT</name>
<dbReference type="Proteomes" id="UP000292919">
    <property type="component" value="Unassembled WGS sequence"/>
</dbReference>
<feature type="binding site" evidence="7">
    <location>
        <position position="239"/>
    </location>
    <ligand>
        <name>glyoxylate</name>
        <dbReference type="ChEBI" id="CHEBI:36655"/>
    </ligand>
</feature>
<feature type="binding site" evidence="7">
    <location>
        <begin position="267"/>
        <end position="271"/>
    </location>
    <ligand>
        <name>FMN</name>
        <dbReference type="ChEBI" id="CHEBI:58210"/>
    </ligand>
</feature>
<sequence length="340" mass="34765">MKEIRQKAKELMRGACRLCPVCDGRACAGEVPGMGGLGSAAAFKDNVKALAETALNMRLIHEADAPDTSCTGLGLHLAMPVVAAPIGGMFNFNDAVTEEDYVTAVVQGCKEAGVIGCTGDGVPPVITQSAFAAISAANGHGIPFIKPWESAELDAKLERCYATGCKIVGMDIDAAGLITLRKMGHPVGPKSLKELTAIVAKIHQAGCKFILKGIMTVADARAAVAAGADCIVVSNHGGRVMEYAPGTARVLPAIAAAVKGQITVMVDGGVRSGADVFKMLALGADLVGIGRPIVWAAIGGGAAGVSKYLTQLKGELVQTMVLTGCQDIAAITGDALFAQH</sequence>
<dbReference type="PROSITE" id="PS51349">
    <property type="entry name" value="FMN_HYDROXY_ACID_DH_2"/>
    <property type="match status" value="1"/>
</dbReference>
<evidence type="ECO:0000313" key="10">
    <source>
        <dbReference type="Proteomes" id="UP000292919"/>
    </source>
</evidence>
<dbReference type="PIRSF" id="PIRSF000138">
    <property type="entry name" value="Al-hdrx_acd_dh"/>
    <property type="match status" value="1"/>
</dbReference>
<keyword evidence="2 7" id="KW-0285">Flavoprotein</keyword>
<dbReference type="RefSeq" id="WP_130958069.1">
    <property type="nucleotide sequence ID" value="NZ_DBFBQU010000149.1"/>
</dbReference>
<organism evidence="9 10">
    <name type="scientific">Desulfovibrio legallii</name>
    <dbReference type="NCBI Taxonomy" id="571438"/>
    <lineage>
        <taxon>Bacteria</taxon>
        <taxon>Pseudomonadati</taxon>
        <taxon>Thermodesulfobacteriota</taxon>
        <taxon>Desulfovibrionia</taxon>
        <taxon>Desulfovibrionales</taxon>
        <taxon>Desulfovibrionaceae</taxon>
        <taxon>Desulfovibrio</taxon>
    </lineage>
</organism>
<dbReference type="Gene3D" id="3.20.20.70">
    <property type="entry name" value="Aldolase class I"/>
    <property type="match status" value="1"/>
</dbReference>
<comment type="cofactor">
    <cofactor evidence="1">
        <name>FMN</name>
        <dbReference type="ChEBI" id="CHEBI:58210"/>
    </cofactor>
</comment>
<evidence type="ECO:0000259" key="8">
    <source>
        <dbReference type="PROSITE" id="PS51349"/>
    </source>
</evidence>
<comment type="caution">
    <text evidence="9">The sequence shown here is derived from an EMBL/GenBank/DDBJ whole genome shotgun (WGS) entry which is preliminary data.</text>
</comment>
<evidence type="ECO:0000256" key="6">
    <source>
        <dbReference type="PIRSR" id="PIRSR000138-1"/>
    </source>
</evidence>
<reference evidence="9 10" key="1">
    <citation type="submission" date="2018-12" db="EMBL/GenBank/DDBJ databases">
        <title>First genome draft of Desulfovibrio legallis sp. nov.</title>
        <authorList>
            <person name="Ben Dhia O."/>
            <person name="Najjari A."/>
            <person name="Ferjani R."/>
            <person name="Fhoula I."/>
            <person name="Fardeau M.-L."/>
            <person name="Boudabbous A."/>
            <person name="Ouzari H.I."/>
        </authorList>
    </citation>
    <scope>NUCLEOTIDE SEQUENCE [LARGE SCALE GENOMIC DNA]</scope>
    <source>
        <strain evidence="9 10">H1T</strain>
    </source>
</reference>
<dbReference type="GO" id="GO:0010181">
    <property type="term" value="F:FMN binding"/>
    <property type="evidence" value="ECO:0007669"/>
    <property type="project" value="InterPro"/>
</dbReference>
<feature type="binding site" evidence="7">
    <location>
        <begin position="290"/>
        <end position="291"/>
    </location>
    <ligand>
        <name>FMN</name>
        <dbReference type="ChEBI" id="CHEBI:58210"/>
    </ligand>
</feature>
<gene>
    <name evidence="9" type="ORF">EB812_08305</name>
</gene>
<evidence type="ECO:0000256" key="1">
    <source>
        <dbReference type="ARBA" id="ARBA00001917"/>
    </source>
</evidence>
<keyword evidence="10" id="KW-1185">Reference proteome</keyword>
<dbReference type="GO" id="GO:0016491">
    <property type="term" value="F:oxidoreductase activity"/>
    <property type="evidence" value="ECO:0007669"/>
    <property type="project" value="UniProtKB-KW"/>
</dbReference>
<feature type="binding site" evidence="7">
    <location>
        <position position="234"/>
    </location>
    <ligand>
        <name>FMN</name>
        <dbReference type="ChEBI" id="CHEBI:58210"/>
    </ligand>
</feature>
<dbReference type="InterPro" id="IPR000262">
    <property type="entry name" value="FMN-dep_DH"/>
</dbReference>
<proteinExistence type="inferred from homology"/>
<dbReference type="SUPFAM" id="SSF51395">
    <property type="entry name" value="FMN-linked oxidoreductases"/>
    <property type="match status" value="1"/>
</dbReference>
<keyword evidence="4" id="KW-0560">Oxidoreductase</keyword>
<comment type="similarity">
    <text evidence="5">Belongs to the FMN-dependent alpha-hydroxy acid dehydrogenase family.</text>
</comment>
<evidence type="ECO:0000313" key="9">
    <source>
        <dbReference type="EMBL" id="TBH79332.1"/>
    </source>
</evidence>
<feature type="domain" description="FMN hydroxy acid dehydrogenase" evidence="8">
    <location>
        <begin position="35"/>
        <end position="340"/>
    </location>
</feature>
<feature type="binding site" evidence="7">
    <location>
        <position position="212"/>
    </location>
    <ligand>
        <name>FMN</name>
        <dbReference type="ChEBI" id="CHEBI:58210"/>
    </ligand>
</feature>
<dbReference type="EMBL" id="SIXC01000009">
    <property type="protein sequence ID" value="TBH79332.1"/>
    <property type="molecule type" value="Genomic_DNA"/>
</dbReference>
<evidence type="ECO:0000256" key="2">
    <source>
        <dbReference type="ARBA" id="ARBA00022630"/>
    </source>
</evidence>
<accession>A0A6H3FA19</accession>
<keyword evidence="3 7" id="KW-0288">FMN</keyword>
<dbReference type="InterPro" id="IPR013785">
    <property type="entry name" value="Aldolase_TIM"/>
</dbReference>
<evidence type="ECO:0000256" key="4">
    <source>
        <dbReference type="ARBA" id="ARBA00023002"/>
    </source>
</evidence>
<evidence type="ECO:0000256" key="7">
    <source>
        <dbReference type="PIRSR" id="PIRSR000138-2"/>
    </source>
</evidence>
<dbReference type="InterPro" id="IPR037396">
    <property type="entry name" value="FMN_HAD"/>
</dbReference>
<dbReference type="AlphaFoldDB" id="A0A6H3FA19"/>